<dbReference type="Pfam" id="PF05048">
    <property type="entry name" value="NosD"/>
    <property type="match status" value="1"/>
</dbReference>
<proteinExistence type="predicted"/>
<dbReference type="InterPro" id="IPR012334">
    <property type="entry name" value="Pectin_lyas_fold"/>
</dbReference>
<evidence type="ECO:0000259" key="2">
    <source>
        <dbReference type="Pfam" id="PF05048"/>
    </source>
</evidence>
<evidence type="ECO:0000313" key="4">
    <source>
        <dbReference type="Proteomes" id="UP000095039"/>
    </source>
</evidence>
<dbReference type="Gene3D" id="2.160.20.10">
    <property type="entry name" value="Single-stranded right-handed beta-helix, Pectin lyase-like"/>
    <property type="match status" value="1"/>
</dbReference>
<feature type="signal peptide" evidence="1">
    <location>
        <begin position="1"/>
        <end position="23"/>
    </location>
</feature>
<accession>A0A1E5C1K4</accession>
<dbReference type="Proteomes" id="UP000095039">
    <property type="component" value="Unassembled WGS sequence"/>
</dbReference>
<keyword evidence="1" id="KW-0732">Signal</keyword>
<dbReference type="NCBIfam" id="TIGR03804">
    <property type="entry name" value="para_beta_helix"/>
    <property type="match status" value="1"/>
</dbReference>
<comment type="caution">
    <text evidence="3">The sequence shown here is derived from an EMBL/GenBank/DDBJ whole genome shotgun (WGS) entry which is preliminary data.</text>
</comment>
<keyword evidence="4" id="KW-1185">Reference proteome</keyword>
<feature type="domain" description="Periplasmic copper-binding protein NosD beta helix" evidence="2">
    <location>
        <begin position="253"/>
        <end position="402"/>
    </location>
</feature>
<dbReference type="SUPFAM" id="SSF51126">
    <property type="entry name" value="Pectin lyase-like"/>
    <property type="match status" value="1"/>
</dbReference>
<feature type="chain" id="PRO_5009172272" description="Periplasmic copper-binding protein NosD beta helix domain-containing protein" evidence="1">
    <location>
        <begin position="24"/>
        <end position="504"/>
    </location>
</feature>
<dbReference type="AlphaFoldDB" id="A0A1E5C1K4"/>
<evidence type="ECO:0000313" key="3">
    <source>
        <dbReference type="EMBL" id="OEE59384.1"/>
    </source>
</evidence>
<evidence type="ECO:0000256" key="1">
    <source>
        <dbReference type="SAM" id="SignalP"/>
    </source>
</evidence>
<protein>
    <recommendedName>
        <fullName evidence="2">Periplasmic copper-binding protein NosD beta helix domain-containing protein</fullName>
    </recommendedName>
</protein>
<organism evidence="3 4">
    <name type="scientific">Enterovibrio norvegicus FF-454</name>
    <dbReference type="NCBI Taxonomy" id="1185651"/>
    <lineage>
        <taxon>Bacteria</taxon>
        <taxon>Pseudomonadati</taxon>
        <taxon>Pseudomonadota</taxon>
        <taxon>Gammaproteobacteria</taxon>
        <taxon>Vibrionales</taxon>
        <taxon>Vibrionaceae</taxon>
        <taxon>Enterovibrio</taxon>
    </lineage>
</organism>
<dbReference type="EMBL" id="AJWN02000085">
    <property type="protein sequence ID" value="OEE59384.1"/>
    <property type="molecule type" value="Genomic_DNA"/>
</dbReference>
<name>A0A1E5C1K4_9GAMM</name>
<dbReference type="InterPro" id="IPR011050">
    <property type="entry name" value="Pectin_lyase_fold/virulence"/>
</dbReference>
<dbReference type="InterPro" id="IPR007742">
    <property type="entry name" value="NosD_dom"/>
</dbReference>
<reference evidence="3 4" key="1">
    <citation type="journal article" date="2012" name="Science">
        <title>Ecological populations of bacteria act as socially cohesive units of antibiotic production and resistance.</title>
        <authorList>
            <person name="Cordero O.X."/>
            <person name="Wildschutte H."/>
            <person name="Kirkup B."/>
            <person name="Proehl S."/>
            <person name="Ngo L."/>
            <person name="Hussain F."/>
            <person name="Le Roux F."/>
            <person name="Mincer T."/>
            <person name="Polz M.F."/>
        </authorList>
    </citation>
    <scope>NUCLEOTIDE SEQUENCE [LARGE SCALE GENOMIC DNA]</scope>
    <source>
        <strain evidence="3 4">FF-454</strain>
    </source>
</reference>
<dbReference type="SMART" id="SM00710">
    <property type="entry name" value="PbH1"/>
    <property type="match status" value="7"/>
</dbReference>
<dbReference type="InterPro" id="IPR006626">
    <property type="entry name" value="PbH1"/>
</dbReference>
<dbReference type="InterPro" id="IPR022441">
    <property type="entry name" value="Para_beta_helix_rpt-2"/>
</dbReference>
<gene>
    <name evidence="3" type="ORF">A1OK_14070</name>
</gene>
<sequence length="504" mass="56851">MSKLIACIASALCCLGFITPTYANYDVEVKPYKQRGYPALPDVSQYTEAFFYDHLAKWTHKADVTLERLPEQHLIRRYRLVNDMQAQAKAQGGIPEVLVVSDGIATLQDISSRYPNALVHKSKEGKDIYLAKFPILVKGSAAILVSKNQELRLSEERHTFLVGGGEFFVLSGAVKSWRESTQTPSYWTGDKDAYRAFYTGWNGSRTYFYDSTFESLGYWNVKAYGVTLTSTSLSVNERTSMPWIKDDIATGVLMKNKFIDVYYGFYCYKAQDVVILENEYIKNIVYGIDPHDYSERLIIARNRTWGTLIKHGIIISREVNNSFIFENVSYDNTRSGIMLDRTSLNNVIAKNTAYNNGGDGLTVQESNYNLVWDNLFYNNKQHGINVRNSQHVRLYDNTVFANGGAGIYGHVNNLADHTHRKLYLDPFETKVSIDVRGGKLIANAGGAINVSEFEYAKIAEVALGDNGEKPGQPFKGDLTPYNRQILNSHRAGHYLKLNSKNGVN</sequence>